<dbReference type="PANTHER" id="PTHR32552">
    <property type="entry name" value="FERRICHROME IRON RECEPTOR-RELATED"/>
    <property type="match status" value="1"/>
</dbReference>
<dbReference type="NCBIfam" id="TIGR01783">
    <property type="entry name" value="TonB-siderophor"/>
    <property type="match status" value="1"/>
</dbReference>
<keyword evidence="3 14" id="KW-0813">Transport</keyword>
<dbReference type="Proteomes" id="UP000028681">
    <property type="component" value="Chromosome"/>
</dbReference>
<dbReference type="Pfam" id="PF07715">
    <property type="entry name" value="Plug"/>
    <property type="match status" value="1"/>
</dbReference>
<name>A0A076LQH4_9GAMM</name>
<dbReference type="GO" id="GO:0038023">
    <property type="term" value="F:signaling receptor activity"/>
    <property type="evidence" value="ECO:0007669"/>
    <property type="project" value="InterPro"/>
</dbReference>
<protein>
    <submittedName>
        <fullName evidence="19">Ferrichrome-iron receptor</fullName>
    </submittedName>
</protein>
<organism evidence="19 20">
    <name type="scientific">Edwardsiella anguillarum ET080813</name>
    <dbReference type="NCBI Taxonomy" id="667120"/>
    <lineage>
        <taxon>Bacteria</taxon>
        <taxon>Pseudomonadati</taxon>
        <taxon>Pseudomonadota</taxon>
        <taxon>Gammaproteobacteria</taxon>
        <taxon>Enterobacterales</taxon>
        <taxon>Hafniaceae</taxon>
        <taxon>Edwardsiella</taxon>
    </lineage>
</organism>
<keyword evidence="9" id="KW-0406">Ion transport</keyword>
<dbReference type="GO" id="GO:0009279">
    <property type="term" value="C:cell outer membrane"/>
    <property type="evidence" value="ECO:0007669"/>
    <property type="project" value="UniProtKB-SubCell"/>
</dbReference>
<evidence type="ECO:0000256" key="1">
    <source>
        <dbReference type="ARBA" id="ARBA00004571"/>
    </source>
</evidence>
<evidence type="ECO:0000256" key="7">
    <source>
        <dbReference type="ARBA" id="ARBA00022729"/>
    </source>
</evidence>
<evidence type="ECO:0000259" key="18">
    <source>
        <dbReference type="Pfam" id="PF07715"/>
    </source>
</evidence>
<dbReference type="InterPro" id="IPR012910">
    <property type="entry name" value="Plug_dom"/>
</dbReference>
<feature type="domain" description="TonB-dependent receptor-like beta-barrel" evidence="17">
    <location>
        <begin position="279"/>
        <end position="710"/>
    </location>
</feature>
<evidence type="ECO:0000256" key="14">
    <source>
        <dbReference type="PROSITE-ProRule" id="PRU01360"/>
    </source>
</evidence>
<proteinExistence type="inferred from homology"/>
<comment type="similarity">
    <text evidence="2 14 16">Belongs to the TonB-dependent receptor family.</text>
</comment>
<evidence type="ECO:0000256" key="15">
    <source>
        <dbReference type="PROSITE-ProRule" id="PRU10144"/>
    </source>
</evidence>
<evidence type="ECO:0000313" key="20">
    <source>
        <dbReference type="Proteomes" id="UP000028681"/>
    </source>
</evidence>
<dbReference type="GO" id="GO:0015344">
    <property type="term" value="F:siderophore uptake transmembrane transporter activity"/>
    <property type="evidence" value="ECO:0007669"/>
    <property type="project" value="TreeGrafter"/>
</dbReference>
<evidence type="ECO:0000256" key="12">
    <source>
        <dbReference type="ARBA" id="ARBA00023170"/>
    </source>
</evidence>
<dbReference type="AlphaFoldDB" id="A0A076LQH4"/>
<comment type="subcellular location">
    <subcellularLocation>
        <location evidence="1 14">Cell outer membrane</location>
        <topology evidence="1 14">Multi-pass membrane protein</topology>
    </subcellularLocation>
</comment>
<evidence type="ECO:0000313" key="19">
    <source>
        <dbReference type="EMBL" id="AIJ08823.1"/>
    </source>
</evidence>
<dbReference type="InterPro" id="IPR037066">
    <property type="entry name" value="Plug_dom_sf"/>
</dbReference>
<dbReference type="Gene3D" id="2.170.130.10">
    <property type="entry name" value="TonB-dependent receptor, plug domain"/>
    <property type="match status" value="1"/>
</dbReference>
<dbReference type="GO" id="GO:0015891">
    <property type="term" value="P:siderophore transport"/>
    <property type="evidence" value="ECO:0007669"/>
    <property type="project" value="InterPro"/>
</dbReference>
<keyword evidence="13 14" id="KW-0998">Cell outer membrane</keyword>
<evidence type="ECO:0000256" key="5">
    <source>
        <dbReference type="ARBA" id="ARBA00022496"/>
    </source>
</evidence>
<evidence type="ECO:0000256" key="3">
    <source>
        <dbReference type="ARBA" id="ARBA00022448"/>
    </source>
</evidence>
<dbReference type="InterPro" id="IPR010917">
    <property type="entry name" value="TonB_rcpt_CS"/>
</dbReference>
<dbReference type="Pfam" id="PF00593">
    <property type="entry name" value="TonB_dep_Rec_b-barrel"/>
    <property type="match status" value="1"/>
</dbReference>
<dbReference type="CDD" id="cd01347">
    <property type="entry name" value="ligand_gated_channel"/>
    <property type="match status" value="1"/>
</dbReference>
<evidence type="ECO:0000256" key="8">
    <source>
        <dbReference type="ARBA" id="ARBA00023004"/>
    </source>
</evidence>
<evidence type="ECO:0000256" key="13">
    <source>
        <dbReference type="ARBA" id="ARBA00023237"/>
    </source>
</evidence>
<dbReference type="PROSITE" id="PS52016">
    <property type="entry name" value="TONB_DEPENDENT_REC_3"/>
    <property type="match status" value="1"/>
</dbReference>
<dbReference type="HOGENOM" id="CLU_008287_22_0_6"/>
<evidence type="ECO:0000256" key="4">
    <source>
        <dbReference type="ARBA" id="ARBA00022452"/>
    </source>
</evidence>
<evidence type="ECO:0000256" key="16">
    <source>
        <dbReference type="RuleBase" id="RU003357"/>
    </source>
</evidence>
<dbReference type="InterPro" id="IPR000531">
    <property type="entry name" value="Beta-barrel_TonB"/>
</dbReference>
<dbReference type="EMBL" id="CP006664">
    <property type="protein sequence ID" value="AIJ08823.1"/>
    <property type="molecule type" value="Genomic_DNA"/>
</dbReference>
<evidence type="ECO:0000259" key="17">
    <source>
        <dbReference type="Pfam" id="PF00593"/>
    </source>
</evidence>
<dbReference type="InterPro" id="IPR010105">
    <property type="entry name" value="TonB_sidphr_rcpt"/>
</dbReference>
<dbReference type="Gene3D" id="2.40.170.20">
    <property type="entry name" value="TonB-dependent receptor, beta-barrel domain"/>
    <property type="match status" value="1"/>
</dbReference>
<evidence type="ECO:0000256" key="11">
    <source>
        <dbReference type="ARBA" id="ARBA00023136"/>
    </source>
</evidence>
<sequence length="744" mass="80175">MFLRNDYKNHFYFCFIYIREIMSSLRLSRMGMGMGLLGAISLGCTSAAMAEESARPTDEITVSGSQVALGDSYEGGQVARTGRLGMLGNSDFMDAPFTLTSYTSALIEQQQAVSVADVLQNDPTVRVAKGFGNFQELYMIRGFPVYSDDMTLNGVYGILPRQFVAAEMLERVEVLRGANTFLNGAAPGGSAVGGMVNLVPKRAGSMPLTRVTGGVQGDGQGYAALDVARRFGDDEANGIRVNLVGRDGKRAVAREKQRLGAISIGFDHRRDRLQLSADIGYQDHHIDAPRPSVTPGGPTLPAAPSASKNYAQDWTYTDEKQLFGVVRGEYLLNDSTRVWLGAGARQGKEHNLLANPTADGDGVLSAFLFENVRRDNVLSADAGVRHDLTTGGVNHTLVLSAAAYQLRSKNGWAMSSTFSGFGTLNDMASVARPEASFFGGSLSDARETERNSSHSVALADTLGILEDKIKLTLGGRWQRLETRSYDYDSGALSGRYGKNALTPFVGALYQPSLEVALFANYAEALLPSGVAPATSNGVTVSNAGQVFAPFRAQQIEAGAKYDNGMFGASVSLFQITRPEFRLDDTTYTDNGEQRNRGIELTLFGKPHDRVTMLGGVTLLDARQQKSSLGGQDGKRAIGVPAVQANLNLGWETPFIDGLALEGRAVYTASQYADAANTLSIPAWVRVDLGARYALKLDGHDVTLRARVENLSDKRYWSSVGGYPGSNYLVQGNPRTFIVSASYDF</sequence>
<dbReference type="InterPro" id="IPR036942">
    <property type="entry name" value="Beta-barrel_TonB_sf"/>
</dbReference>
<keyword evidence="6 14" id="KW-0812">Transmembrane</keyword>
<gene>
    <name evidence="19" type="ORF">ETEE_2382</name>
</gene>
<dbReference type="SUPFAM" id="SSF56935">
    <property type="entry name" value="Porins"/>
    <property type="match status" value="1"/>
</dbReference>
<feature type="short sequence motif" description="TonB C-terminal box" evidence="15">
    <location>
        <begin position="727"/>
        <end position="744"/>
    </location>
</feature>
<evidence type="ECO:0000256" key="2">
    <source>
        <dbReference type="ARBA" id="ARBA00009810"/>
    </source>
</evidence>
<accession>A0A076LQH4</accession>
<keyword evidence="4 14" id="KW-1134">Transmembrane beta strand</keyword>
<reference evidence="19 20" key="1">
    <citation type="journal article" date="2012" name="PLoS ONE">
        <title>Edwardsiella comparative phylogenomics reveal the new intra/inter-species taxonomic relationships, virulence evolution and niche adaptation mechanisms.</title>
        <authorList>
            <person name="Yang M."/>
            <person name="Lv Y."/>
            <person name="Xiao J."/>
            <person name="Wu H."/>
            <person name="Zheng H."/>
            <person name="Liu Q."/>
            <person name="Zhang Y."/>
            <person name="Wang Q."/>
        </authorList>
    </citation>
    <scope>NUCLEOTIDE SEQUENCE [LARGE SCALE GENOMIC DNA]</scope>
    <source>
        <strain evidence="20">080813</strain>
    </source>
</reference>
<keyword evidence="12 19" id="KW-0675">Receptor</keyword>
<dbReference type="KEGG" id="ete:ETEE_2382"/>
<keyword evidence="5" id="KW-0410">Iron transport</keyword>
<keyword evidence="7" id="KW-0732">Signal</keyword>
<feature type="domain" description="TonB-dependent receptor plug" evidence="18">
    <location>
        <begin position="93"/>
        <end position="189"/>
    </location>
</feature>
<keyword evidence="11 14" id="KW-0472">Membrane</keyword>
<dbReference type="InterPro" id="IPR039426">
    <property type="entry name" value="TonB-dep_rcpt-like"/>
</dbReference>
<evidence type="ECO:0000256" key="10">
    <source>
        <dbReference type="ARBA" id="ARBA00023077"/>
    </source>
</evidence>
<keyword evidence="10 16" id="KW-0798">TonB box</keyword>
<evidence type="ECO:0000256" key="6">
    <source>
        <dbReference type="ARBA" id="ARBA00022692"/>
    </source>
</evidence>
<evidence type="ECO:0000256" key="9">
    <source>
        <dbReference type="ARBA" id="ARBA00023065"/>
    </source>
</evidence>
<dbReference type="PROSITE" id="PS01156">
    <property type="entry name" value="TONB_DEPENDENT_REC_2"/>
    <property type="match status" value="1"/>
</dbReference>
<keyword evidence="8" id="KW-0408">Iron</keyword>
<dbReference type="PANTHER" id="PTHR32552:SF82">
    <property type="entry name" value="FCUA PROTEIN"/>
    <property type="match status" value="1"/>
</dbReference>